<keyword evidence="2" id="KW-1133">Transmembrane helix</keyword>
<proteinExistence type="predicted"/>
<keyword evidence="4" id="KW-1185">Reference proteome</keyword>
<keyword evidence="2" id="KW-0472">Membrane</keyword>
<organism evidence="3 4">
    <name type="scientific">Embleya hyalina</name>
    <dbReference type="NCBI Taxonomy" id="516124"/>
    <lineage>
        <taxon>Bacteria</taxon>
        <taxon>Bacillati</taxon>
        <taxon>Actinomycetota</taxon>
        <taxon>Actinomycetes</taxon>
        <taxon>Kitasatosporales</taxon>
        <taxon>Streptomycetaceae</taxon>
        <taxon>Embleya</taxon>
    </lineage>
</organism>
<dbReference type="Proteomes" id="UP000286931">
    <property type="component" value="Unassembled WGS sequence"/>
</dbReference>
<comment type="caution">
    <text evidence="3">The sequence shown here is derived from an EMBL/GenBank/DDBJ whole genome shotgun (WGS) entry which is preliminary data.</text>
</comment>
<gene>
    <name evidence="3" type="ORF">EHYA_04122</name>
</gene>
<evidence type="ECO:0000256" key="1">
    <source>
        <dbReference type="SAM" id="MobiDB-lite"/>
    </source>
</evidence>
<feature type="region of interest" description="Disordered" evidence="1">
    <location>
        <begin position="1"/>
        <end position="81"/>
    </location>
</feature>
<reference evidence="3 4" key="1">
    <citation type="submission" date="2018-12" db="EMBL/GenBank/DDBJ databases">
        <title>Draft genome sequence of Embleya hyalina NBRC 13850T.</title>
        <authorList>
            <person name="Komaki H."/>
            <person name="Hosoyama A."/>
            <person name="Kimura A."/>
            <person name="Ichikawa N."/>
            <person name="Tamura T."/>
        </authorList>
    </citation>
    <scope>NUCLEOTIDE SEQUENCE [LARGE SCALE GENOMIC DNA]</scope>
    <source>
        <strain evidence="3 4">NBRC 13850</strain>
    </source>
</reference>
<dbReference type="AlphaFoldDB" id="A0A401YPB4"/>
<sequence>MSAFPPPQPPNGPGYGHGQQPYGQPNNGRSAHGQPPQGQPAYGQQPYGQQPYGQQPYGQQPYPQQYGQGYGQPPPAPPGRPKWLVPTAAVVALAVIGGGAFFFLSGDKDDDKKPAAQMSPTAPANGGSLPATGGSPGPGADEPKGFQSAPPPNNSAIDDLSTDKLSFTTDYFFKDTAEFQGRTGAKYRQLGSDDSAAKDCSKVITAGGSAVTQNGCVGVLRGSYKDSAGKYAVTLSVVSMPNKEKAEAVKKGLGTIALSNSPIAWLQPPASSGVTFKDGSEHAAIATTTGHYVLILDIGRADGGPMKGQGEEASKAAGNVLNDLNYRMADRIVAGIFR</sequence>
<evidence type="ECO:0000313" key="4">
    <source>
        <dbReference type="Proteomes" id="UP000286931"/>
    </source>
</evidence>
<feature type="transmembrane region" description="Helical" evidence="2">
    <location>
        <begin position="83"/>
        <end position="104"/>
    </location>
</feature>
<accession>A0A401YPB4</accession>
<evidence type="ECO:0000256" key="2">
    <source>
        <dbReference type="SAM" id="Phobius"/>
    </source>
</evidence>
<dbReference type="OrthoDB" id="3386555at2"/>
<name>A0A401YPB4_9ACTN</name>
<feature type="compositionally biased region" description="Low complexity" evidence="1">
    <location>
        <begin position="18"/>
        <end position="67"/>
    </location>
</feature>
<feature type="compositionally biased region" description="Pro residues" evidence="1">
    <location>
        <begin position="1"/>
        <end position="12"/>
    </location>
</feature>
<dbReference type="RefSeq" id="WP_126638476.1">
    <property type="nucleotide sequence ID" value="NZ_BIFH01000020.1"/>
</dbReference>
<feature type="region of interest" description="Disordered" evidence="1">
    <location>
        <begin position="111"/>
        <end position="160"/>
    </location>
</feature>
<protein>
    <submittedName>
        <fullName evidence="3">Uncharacterized protein</fullName>
    </submittedName>
</protein>
<evidence type="ECO:0000313" key="3">
    <source>
        <dbReference type="EMBL" id="GCD96437.1"/>
    </source>
</evidence>
<keyword evidence="2" id="KW-0812">Transmembrane</keyword>
<dbReference type="EMBL" id="BIFH01000020">
    <property type="protein sequence ID" value="GCD96437.1"/>
    <property type="molecule type" value="Genomic_DNA"/>
</dbReference>